<reference evidence="11 12" key="1">
    <citation type="journal article" date="2012" name="Eukaryot. Cell">
        <title>Draft genome sequence of CBS 2479, the standard type strain of Trichosporon asahii.</title>
        <authorList>
            <person name="Yang R.Y."/>
            <person name="Li H.T."/>
            <person name="Zhu H."/>
            <person name="Zhou G.P."/>
            <person name="Wang M."/>
            <person name="Wang L."/>
        </authorList>
    </citation>
    <scope>NUCLEOTIDE SEQUENCE [LARGE SCALE GENOMIC DNA]</scope>
    <source>
        <strain evidence="12">ATCC 90039 / CBS 2479 / JCM 2466 / KCTC 7840 / NCYC 2677 / UAMH 7654</strain>
    </source>
</reference>
<keyword evidence="9" id="KW-0732">Signal</keyword>
<dbReference type="EMBL" id="ALBS01000021">
    <property type="protein sequence ID" value="EJT52621.1"/>
    <property type="molecule type" value="Genomic_DNA"/>
</dbReference>
<keyword evidence="4" id="KW-0479">Metal-binding</keyword>
<dbReference type="PROSITE" id="PS51405">
    <property type="entry name" value="HEME_HALOPEROXIDASE"/>
    <property type="match status" value="1"/>
</dbReference>
<dbReference type="KEGG" id="tasa:A1Q1_03075"/>
<dbReference type="PANTHER" id="PTHR33577:SF16">
    <property type="entry name" value="HEME HALOPEROXIDASE FAMILY PROFILE DOMAIN-CONTAINING PROTEIN"/>
    <property type="match status" value="1"/>
</dbReference>
<dbReference type="AlphaFoldDB" id="J5TSX2"/>
<dbReference type="GO" id="GO:0046872">
    <property type="term" value="F:metal ion binding"/>
    <property type="evidence" value="ECO:0007669"/>
    <property type="project" value="UniProtKB-KW"/>
</dbReference>
<dbReference type="HOGENOM" id="CLU_491066_0_0_1"/>
<comment type="cofactor">
    <cofactor evidence="1">
        <name>heme b</name>
        <dbReference type="ChEBI" id="CHEBI:60344"/>
    </cofactor>
</comment>
<keyword evidence="2" id="KW-0575">Peroxidase</keyword>
<feature type="region of interest" description="Disordered" evidence="8">
    <location>
        <begin position="261"/>
        <end position="286"/>
    </location>
</feature>
<dbReference type="PANTHER" id="PTHR33577">
    <property type="entry name" value="STERIGMATOCYSTIN BIOSYNTHESIS PEROXIDASE STCC-RELATED"/>
    <property type="match status" value="1"/>
</dbReference>
<dbReference type="InterPro" id="IPR000028">
    <property type="entry name" value="Chloroperoxidase"/>
</dbReference>
<feature type="domain" description="Heme haloperoxidase family profile" evidence="10">
    <location>
        <begin position="268"/>
        <end position="485"/>
    </location>
</feature>
<gene>
    <name evidence="11" type="ORF">A1Q1_03075</name>
</gene>
<dbReference type="OrthoDB" id="2594004at2759"/>
<dbReference type="Proteomes" id="UP000002748">
    <property type="component" value="Unassembled WGS sequence"/>
</dbReference>
<dbReference type="InterPro" id="IPR036851">
    <property type="entry name" value="Chloroperoxidase-like_sf"/>
</dbReference>
<evidence type="ECO:0000313" key="12">
    <source>
        <dbReference type="Proteomes" id="UP000002748"/>
    </source>
</evidence>
<evidence type="ECO:0000256" key="4">
    <source>
        <dbReference type="ARBA" id="ARBA00022723"/>
    </source>
</evidence>
<evidence type="ECO:0000259" key="10">
    <source>
        <dbReference type="PROSITE" id="PS51405"/>
    </source>
</evidence>
<protein>
    <recommendedName>
        <fullName evidence="10">Heme haloperoxidase family profile domain-containing protein</fullName>
    </recommendedName>
</protein>
<proteinExistence type="inferred from homology"/>
<evidence type="ECO:0000256" key="2">
    <source>
        <dbReference type="ARBA" id="ARBA00022559"/>
    </source>
</evidence>
<dbReference type="Pfam" id="PF01328">
    <property type="entry name" value="Peroxidase_2"/>
    <property type="match status" value="1"/>
</dbReference>
<evidence type="ECO:0000256" key="5">
    <source>
        <dbReference type="ARBA" id="ARBA00023002"/>
    </source>
</evidence>
<dbReference type="RefSeq" id="XP_014183640.1">
    <property type="nucleotide sequence ID" value="XM_014328165.1"/>
</dbReference>
<evidence type="ECO:0000313" key="11">
    <source>
        <dbReference type="EMBL" id="EJT52621.1"/>
    </source>
</evidence>
<evidence type="ECO:0000256" key="3">
    <source>
        <dbReference type="ARBA" id="ARBA00022617"/>
    </source>
</evidence>
<feature type="signal peptide" evidence="9">
    <location>
        <begin position="1"/>
        <end position="19"/>
    </location>
</feature>
<comment type="similarity">
    <text evidence="7">Belongs to the chloroperoxidase family.</text>
</comment>
<dbReference type="GeneID" id="25986588"/>
<sequence>MRVAAGLTLIAVVLPAIDAFPHMARSHGHAERAAAVEWDGVLDLFNPTKIIDNVQTIAEQFKLPDLDLPKLEGIDLSKLGHLGQDFDLNKIFKDGLDITKVDQGKLKEDLEKLDVFMIGDKFDLSKIGDFSGLHLGDNVDVSGVKAGVATLAGGNVSAGLGQIAQSSGGNVANGLQQLTQQTGSFLQQLAGEFKTFNPFTMGVFTLQLLAAQTKVRSDAKKNPKFTDFPKPQLLNTWQNELTKDMIYDAYSLHRPDDEDAWWGGGEDADHPYQAPGPDDQRGPCPGLNTLANHGYLPRNGLVTPYELMRGVWEGYSMSPELASLLVFSAFVMKGNLWTQKLSLGGGTLLSPGGVGISDHGFLEGDASVTRGDKVVGDQVHLNATRLEKFKAEIAQFGDNGDITPEVCAASRERAYRDSRAENPSFDFNPLRMLVAYAESGFAMEVFRGAHKRCTADTIDWFFAKERFPPGWKRRNIPLTSGEMLAWGMLFNKIRPVQSGYNVGGAFVPIPSIPGWTNFLSAGTVKMNACSLASMFITLLPTGVISFALGNGIGPVMQGLTCW</sequence>
<dbReference type="GO" id="GO:0004601">
    <property type="term" value="F:peroxidase activity"/>
    <property type="evidence" value="ECO:0007669"/>
    <property type="project" value="UniProtKB-KW"/>
</dbReference>
<evidence type="ECO:0000256" key="9">
    <source>
        <dbReference type="SAM" id="SignalP"/>
    </source>
</evidence>
<keyword evidence="5" id="KW-0560">Oxidoreductase</keyword>
<evidence type="ECO:0000256" key="6">
    <source>
        <dbReference type="ARBA" id="ARBA00023004"/>
    </source>
</evidence>
<keyword evidence="6" id="KW-0408">Iron</keyword>
<keyword evidence="3" id="KW-0349">Heme</keyword>
<dbReference type="SUPFAM" id="SSF47571">
    <property type="entry name" value="Cloroperoxidase"/>
    <property type="match status" value="1"/>
</dbReference>
<organism evidence="11 12">
    <name type="scientific">Trichosporon asahii var. asahii (strain ATCC 90039 / CBS 2479 / JCM 2466 / KCTC 7840 / NBRC 103889/ NCYC 2677 / UAMH 7654)</name>
    <name type="common">Yeast</name>
    <dbReference type="NCBI Taxonomy" id="1186058"/>
    <lineage>
        <taxon>Eukaryota</taxon>
        <taxon>Fungi</taxon>
        <taxon>Dikarya</taxon>
        <taxon>Basidiomycota</taxon>
        <taxon>Agaricomycotina</taxon>
        <taxon>Tremellomycetes</taxon>
        <taxon>Trichosporonales</taxon>
        <taxon>Trichosporonaceae</taxon>
        <taxon>Trichosporon</taxon>
    </lineage>
</organism>
<evidence type="ECO:0000256" key="8">
    <source>
        <dbReference type="SAM" id="MobiDB-lite"/>
    </source>
</evidence>
<comment type="caution">
    <text evidence="11">The sequence shown here is derived from an EMBL/GenBank/DDBJ whole genome shotgun (WGS) entry which is preliminary data.</text>
</comment>
<evidence type="ECO:0000256" key="7">
    <source>
        <dbReference type="ARBA" id="ARBA00025795"/>
    </source>
</evidence>
<feature type="chain" id="PRO_5003785662" description="Heme haloperoxidase family profile domain-containing protein" evidence="9">
    <location>
        <begin position="20"/>
        <end position="562"/>
    </location>
</feature>
<name>J5TSX2_TRIAS</name>
<dbReference type="Gene3D" id="1.10.489.10">
    <property type="entry name" value="Chloroperoxidase-like"/>
    <property type="match status" value="1"/>
</dbReference>
<dbReference type="VEuPathDB" id="FungiDB:A1Q1_03075"/>
<evidence type="ECO:0000256" key="1">
    <source>
        <dbReference type="ARBA" id="ARBA00001970"/>
    </source>
</evidence>
<accession>J5TSX2</accession>